<accession>A0A4Q1CDF9</accession>
<reference evidence="1 2" key="1">
    <citation type="submission" date="2019-01" db="EMBL/GenBank/DDBJ databases">
        <title>Lacibacter sp. strain TTM-7.</title>
        <authorList>
            <person name="Chen W.-M."/>
        </authorList>
    </citation>
    <scope>NUCLEOTIDE SEQUENCE [LARGE SCALE GENOMIC DNA]</scope>
    <source>
        <strain evidence="1 2">TTM-7</strain>
    </source>
</reference>
<dbReference type="AlphaFoldDB" id="A0A4Q1CDF9"/>
<evidence type="ECO:0000313" key="2">
    <source>
        <dbReference type="Proteomes" id="UP000290204"/>
    </source>
</evidence>
<gene>
    <name evidence="1" type="ORF">ESA94_20345</name>
</gene>
<evidence type="ECO:0000313" key="1">
    <source>
        <dbReference type="EMBL" id="RXK57551.1"/>
    </source>
</evidence>
<dbReference type="OrthoDB" id="677839at2"/>
<name>A0A4Q1CDF9_9BACT</name>
<organism evidence="1 2">
    <name type="scientific">Lacibacter luteus</name>
    <dbReference type="NCBI Taxonomy" id="2508719"/>
    <lineage>
        <taxon>Bacteria</taxon>
        <taxon>Pseudomonadati</taxon>
        <taxon>Bacteroidota</taxon>
        <taxon>Chitinophagia</taxon>
        <taxon>Chitinophagales</taxon>
        <taxon>Chitinophagaceae</taxon>
        <taxon>Lacibacter</taxon>
    </lineage>
</organism>
<sequence length="145" mass="16952">MSNITRNQLAAFYALLTEHGLRDDKEDIVRNITNNRTCSASQLTFKEAQDWIKAMNEQKKPKEDPRQRMVKHIIAMATEIGFVKWVQKVGADGKLKMVRDYTDLHAWILKYGYLHKKLNDYTYEELPTLVTAFKNVYLSKLNAQK</sequence>
<keyword evidence="2" id="KW-1185">Reference proteome</keyword>
<dbReference type="RefSeq" id="WP_129132803.1">
    <property type="nucleotide sequence ID" value="NZ_SDHW01000009.1"/>
</dbReference>
<proteinExistence type="predicted"/>
<comment type="caution">
    <text evidence="1">The sequence shown here is derived from an EMBL/GenBank/DDBJ whole genome shotgun (WGS) entry which is preliminary data.</text>
</comment>
<dbReference type="Proteomes" id="UP000290204">
    <property type="component" value="Unassembled WGS sequence"/>
</dbReference>
<dbReference type="EMBL" id="SDHW01000009">
    <property type="protein sequence ID" value="RXK57551.1"/>
    <property type="molecule type" value="Genomic_DNA"/>
</dbReference>
<protein>
    <submittedName>
        <fullName evidence="1">Uncharacterized protein</fullName>
    </submittedName>
</protein>